<dbReference type="PANTHER" id="PTHR10822:SF8">
    <property type="entry name" value="GLYPICAN-1"/>
    <property type="match status" value="1"/>
</dbReference>
<organism evidence="19 20">
    <name type="scientific">Phrynosoma platyrhinos</name>
    <name type="common">Desert horned lizard</name>
    <dbReference type="NCBI Taxonomy" id="52577"/>
    <lineage>
        <taxon>Eukaryota</taxon>
        <taxon>Metazoa</taxon>
        <taxon>Chordata</taxon>
        <taxon>Craniata</taxon>
        <taxon>Vertebrata</taxon>
        <taxon>Euteleostomi</taxon>
        <taxon>Lepidosauria</taxon>
        <taxon>Squamata</taxon>
        <taxon>Bifurcata</taxon>
        <taxon>Unidentata</taxon>
        <taxon>Episquamata</taxon>
        <taxon>Toxicofera</taxon>
        <taxon>Iguania</taxon>
        <taxon>Phrynosomatidae</taxon>
        <taxon>Phrynosomatinae</taxon>
        <taxon>Phrynosoma</taxon>
    </lineage>
</organism>
<feature type="signal peptide" evidence="18">
    <location>
        <begin position="1"/>
        <end position="18"/>
    </location>
</feature>
<protein>
    <recommendedName>
        <fullName evidence="4">Glypican-1</fullName>
    </recommendedName>
</protein>
<keyword evidence="12" id="KW-0325">Glycoprotein</keyword>
<comment type="subcellular location">
    <subcellularLocation>
        <location evidence="2 16">Cell membrane</location>
        <topology evidence="2 16">Lipid-anchor</topology>
        <topology evidence="2 16">GPI-anchor</topology>
    </subcellularLocation>
    <subcellularLocation>
        <location evidence="1">Secreted</location>
        <location evidence="1">Extracellular space</location>
    </subcellularLocation>
</comment>
<dbReference type="PANTHER" id="PTHR10822">
    <property type="entry name" value="GLYPICAN"/>
    <property type="match status" value="1"/>
</dbReference>
<evidence type="ECO:0000256" key="18">
    <source>
        <dbReference type="SAM" id="SignalP"/>
    </source>
</evidence>
<keyword evidence="7 16" id="KW-0336">GPI-anchor</keyword>
<dbReference type="PROSITE" id="PS01207">
    <property type="entry name" value="GLYPICAN"/>
    <property type="match status" value="1"/>
</dbReference>
<evidence type="ECO:0000313" key="20">
    <source>
        <dbReference type="Proteomes" id="UP000826234"/>
    </source>
</evidence>
<evidence type="ECO:0000256" key="9">
    <source>
        <dbReference type="ARBA" id="ARBA00022974"/>
    </source>
</evidence>
<dbReference type="Proteomes" id="UP000826234">
    <property type="component" value="Unassembled WGS sequence"/>
</dbReference>
<evidence type="ECO:0000313" key="19">
    <source>
        <dbReference type="EMBL" id="KAH0623984.1"/>
    </source>
</evidence>
<evidence type="ECO:0000256" key="14">
    <source>
        <dbReference type="ARBA" id="ARBA00023288"/>
    </source>
</evidence>
<feature type="non-terminal residue" evidence="19">
    <location>
        <position position="1"/>
    </location>
</feature>
<evidence type="ECO:0000256" key="11">
    <source>
        <dbReference type="ARBA" id="ARBA00023157"/>
    </source>
</evidence>
<comment type="similarity">
    <text evidence="3 15">Belongs to the glypican family.</text>
</comment>
<evidence type="ECO:0000256" key="8">
    <source>
        <dbReference type="ARBA" id="ARBA00022729"/>
    </source>
</evidence>
<dbReference type="InterPro" id="IPR019803">
    <property type="entry name" value="Glypican_CS"/>
</dbReference>
<evidence type="ECO:0000256" key="5">
    <source>
        <dbReference type="ARBA" id="ARBA00022475"/>
    </source>
</evidence>
<keyword evidence="14 16" id="KW-0449">Lipoprotein</keyword>
<evidence type="ECO:0000256" key="7">
    <source>
        <dbReference type="ARBA" id="ARBA00022622"/>
    </source>
</evidence>
<keyword evidence="8 18" id="KW-0732">Signal</keyword>
<evidence type="ECO:0000256" key="12">
    <source>
        <dbReference type="ARBA" id="ARBA00023180"/>
    </source>
</evidence>
<dbReference type="Pfam" id="PF01153">
    <property type="entry name" value="Glypican"/>
    <property type="match status" value="1"/>
</dbReference>
<reference evidence="19 20" key="1">
    <citation type="journal article" date="2022" name="Gigascience">
        <title>A chromosome-level genome assembly and annotation of the desert horned lizard, Phrynosoma platyrhinos, provides insight into chromosomal rearrangements among reptiles.</title>
        <authorList>
            <person name="Koochekian N."/>
            <person name="Ascanio A."/>
            <person name="Farleigh K."/>
            <person name="Card D.C."/>
            <person name="Schield D.R."/>
            <person name="Castoe T.A."/>
            <person name="Jezkova T."/>
        </authorList>
    </citation>
    <scope>NUCLEOTIDE SEQUENCE [LARGE SCALE GENOMIC DNA]</scope>
    <source>
        <strain evidence="19">NK-2021</strain>
    </source>
</reference>
<proteinExistence type="inferred from homology"/>
<keyword evidence="13 16" id="KW-0357">Heparan sulfate</keyword>
<evidence type="ECO:0000256" key="15">
    <source>
        <dbReference type="RuleBase" id="RU003518"/>
    </source>
</evidence>
<evidence type="ECO:0000256" key="16">
    <source>
        <dbReference type="RuleBase" id="RU003519"/>
    </source>
</evidence>
<dbReference type="InterPro" id="IPR001863">
    <property type="entry name" value="Glypican"/>
</dbReference>
<feature type="region of interest" description="Disordered" evidence="17">
    <location>
        <begin position="420"/>
        <end position="446"/>
    </location>
</feature>
<name>A0ABQ7T2N6_PHRPL</name>
<comment type="function">
    <text evidence="16">Cell surface proteoglycan.</text>
</comment>
<keyword evidence="5" id="KW-1003">Cell membrane</keyword>
<keyword evidence="11" id="KW-1015">Disulfide bond</keyword>
<evidence type="ECO:0000256" key="10">
    <source>
        <dbReference type="ARBA" id="ARBA00023136"/>
    </source>
</evidence>
<sequence length="473" mass="53258">SLILPLIRLHALFFFLFAGYFQDLLNKSEKALYETFPGMYGELYLQNIKLFKDLYSELRRYYRGSNINLEEALNEFWTHLLERLFKFMNPQYHLPDEYVDCIVKHSEQHKPFGEVPRDLKLKATRAFIAVRSFVQGLGVGNDVVRKVSQVPLSQYCSRAIMKLMYCAHCRGMSNVKPCNNYCRNVLKGCVANQADLDPEWKNLIDALLMVADRFDGPSNVDIVIGTIHTRIAEAISNMQENRESITTKIFQGCGNPKMNPKASNIEDKKKRGKYVSEDKPSQLSSEKLVSDAKGKLREIRDFWISFPTTLCNEKISSGSVNEERCWNGMTKGRYLPDVMGDGLASQINNPEVDVDVTKPDMTIRQQIMQLKIMTSRLRNAYNGNDVDFQDTSDDISGSGSGDGCADDVCGKRLSKTISTRLPEVHAMPKQSGQGVGGSSSSSSSSSNNSSILLPSSFLLILTLAVVARQYLWR</sequence>
<dbReference type="EMBL" id="JAIPUX010001880">
    <property type="protein sequence ID" value="KAH0623984.1"/>
    <property type="molecule type" value="Genomic_DNA"/>
</dbReference>
<feature type="compositionally biased region" description="Basic and acidic residues" evidence="17">
    <location>
        <begin position="264"/>
        <end position="280"/>
    </location>
</feature>
<accession>A0ABQ7T2N6</accession>
<evidence type="ECO:0000256" key="4">
    <source>
        <dbReference type="ARBA" id="ARBA00014714"/>
    </source>
</evidence>
<gene>
    <name evidence="19" type="ORF">JD844_007220</name>
</gene>
<evidence type="ECO:0000256" key="1">
    <source>
        <dbReference type="ARBA" id="ARBA00004239"/>
    </source>
</evidence>
<feature type="region of interest" description="Disordered" evidence="17">
    <location>
        <begin position="259"/>
        <end position="280"/>
    </location>
</feature>
<keyword evidence="20" id="KW-1185">Reference proteome</keyword>
<evidence type="ECO:0000256" key="13">
    <source>
        <dbReference type="ARBA" id="ARBA00023207"/>
    </source>
</evidence>
<feature type="chain" id="PRO_5045592459" description="Glypican-1" evidence="18">
    <location>
        <begin position="19"/>
        <end position="473"/>
    </location>
</feature>
<evidence type="ECO:0000256" key="2">
    <source>
        <dbReference type="ARBA" id="ARBA00004609"/>
    </source>
</evidence>
<comment type="caution">
    <text evidence="19">The sequence shown here is derived from an EMBL/GenBank/DDBJ whole genome shotgun (WGS) entry which is preliminary data.</text>
</comment>
<keyword evidence="10 16" id="KW-0472">Membrane</keyword>
<evidence type="ECO:0000256" key="6">
    <source>
        <dbReference type="ARBA" id="ARBA00022525"/>
    </source>
</evidence>
<keyword evidence="6" id="KW-0964">Secreted</keyword>
<keyword evidence="9 16" id="KW-0654">Proteoglycan</keyword>
<evidence type="ECO:0000256" key="17">
    <source>
        <dbReference type="SAM" id="MobiDB-lite"/>
    </source>
</evidence>
<evidence type="ECO:0000256" key="3">
    <source>
        <dbReference type="ARBA" id="ARBA00010260"/>
    </source>
</evidence>